<dbReference type="PANTHER" id="PTHR22916">
    <property type="entry name" value="GLYCOSYLTRANSFERASE"/>
    <property type="match status" value="1"/>
</dbReference>
<reference evidence="2 3" key="1">
    <citation type="submission" date="2019-08" db="EMBL/GenBank/DDBJ databases">
        <title>Deep-cultivation of Planctomycetes and their phenomic and genomic characterization uncovers novel biology.</title>
        <authorList>
            <person name="Wiegand S."/>
            <person name="Jogler M."/>
            <person name="Boedeker C."/>
            <person name="Pinto D."/>
            <person name="Vollmers J."/>
            <person name="Rivas-Marin E."/>
            <person name="Kohn T."/>
            <person name="Peeters S.H."/>
            <person name="Heuer A."/>
            <person name="Rast P."/>
            <person name="Oberbeckmann S."/>
            <person name="Bunk B."/>
            <person name="Jeske O."/>
            <person name="Meyerdierks A."/>
            <person name="Storesund J.E."/>
            <person name="Kallscheuer N."/>
            <person name="Luecker S."/>
            <person name="Lage O.M."/>
            <person name="Pohl T."/>
            <person name="Merkel B.J."/>
            <person name="Hornburger P."/>
            <person name="Mueller R.-W."/>
            <person name="Bruemmer F."/>
            <person name="Labrenz M."/>
            <person name="Spormann A.M."/>
            <person name="Op den Camp H."/>
            <person name="Overmann J."/>
            <person name="Amann R."/>
            <person name="Jetten M.S.M."/>
            <person name="Mascher T."/>
            <person name="Medema M.H."/>
            <person name="Devos D.P."/>
            <person name="Kaster A.-K."/>
            <person name="Ovreas L."/>
            <person name="Rohde M."/>
            <person name="Galperin M.Y."/>
            <person name="Jogler C."/>
        </authorList>
    </citation>
    <scope>NUCLEOTIDE SEQUENCE [LARGE SCALE GENOMIC DNA]</scope>
    <source>
        <strain evidence="2 3">UC8</strain>
    </source>
</reference>
<dbReference type="InterPro" id="IPR001173">
    <property type="entry name" value="Glyco_trans_2-like"/>
</dbReference>
<dbReference type="RefSeq" id="WP_084425961.1">
    <property type="nucleotide sequence ID" value="NZ_CP042914.1"/>
</dbReference>
<accession>A0A5B9QZ92</accession>
<evidence type="ECO:0000313" key="3">
    <source>
        <dbReference type="Proteomes" id="UP000325286"/>
    </source>
</evidence>
<protein>
    <submittedName>
        <fullName evidence="2">UDP-Glc:alpha-D-GlcNAc-diphosphoundecaprenol beta-1,3-glucosyltransferase WfgD</fullName>
        <ecNumber evidence="2">2.4.1.305</ecNumber>
    </submittedName>
</protein>
<dbReference type="InterPro" id="IPR029044">
    <property type="entry name" value="Nucleotide-diphossugar_trans"/>
</dbReference>
<dbReference type="OrthoDB" id="9784574at2"/>
<dbReference type="Proteomes" id="UP000325286">
    <property type="component" value="Chromosome"/>
</dbReference>
<evidence type="ECO:0000259" key="1">
    <source>
        <dbReference type="Pfam" id="PF00535"/>
    </source>
</evidence>
<dbReference type="PANTHER" id="PTHR22916:SF3">
    <property type="entry name" value="UDP-GLCNAC:BETAGAL BETA-1,3-N-ACETYLGLUCOSAMINYLTRANSFERASE-LIKE PROTEIN 1"/>
    <property type="match status" value="1"/>
</dbReference>
<sequence length="344" mass="39276">MKTPDISIILPTFNREKFLPSAIAAIRDQQFTNWELIIVDDGSTDNTAELVQELTAKIPQQVKYIYQSNQGAYIARNTGLENVSGRYVAFYDSDDLWLSHHLQRCVESLEQNPDIGWVYAATEMVDHSTGRIVNENSFQVGGERRAFRSLAYESRGDLHVLKEEGLFDAVLGGVGLYCGLQNSVIVSSFFDQRPFVTDFHNEAEDQVVVLRAIAAGVKFAYLTDVHVRYHIHDQNSSAAALSMPQEKRLRLAEGLIEGFQKLPDQIPMTRSQKTILRRRIAELTMWQLGYHSYWMFGSTRDALNAYRKAIALNPIRLAFWKTYFLAKFKTAFRPSQMPVESRVH</sequence>
<keyword evidence="2" id="KW-0328">Glycosyltransferase</keyword>
<dbReference type="KEGG" id="rul:UC8_45350"/>
<dbReference type="EC" id="2.4.1.305" evidence="2"/>
<dbReference type="Pfam" id="PF09720">
    <property type="entry name" value="Unstab_antitox"/>
    <property type="match status" value="1"/>
</dbReference>
<dbReference type="CDD" id="cd00761">
    <property type="entry name" value="Glyco_tranf_GTA_type"/>
    <property type="match status" value="1"/>
</dbReference>
<organism evidence="2 3">
    <name type="scientific">Roseimaritima ulvae</name>
    <dbReference type="NCBI Taxonomy" id="980254"/>
    <lineage>
        <taxon>Bacteria</taxon>
        <taxon>Pseudomonadati</taxon>
        <taxon>Planctomycetota</taxon>
        <taxon>Planctomycetia</taxon>
        <taxon>Pirellulales</taxon>
        <taxon>Pirellulaceae</taxon>
        <taxon>Roseimaritima</taxon>
    </lineage>
</organism>
<feature type="domain" description="Glycosyltransferase 2-like" evidence="1">
    <location>
        <begin position="7"/>
        <end position="134"/>
    </location>
</feature>
<dbReference type="EMBL" id="CP042914">
    <property type="protein sequence ID" value="QEG42496.1"/>
    <property type="molecule type" value="Genomic_DNA"/>
</dbReference>
<keyword evidence="3" id="KW-1185">Reference proteome</keyword>
<dbReference type="InterPro" id="IPR013406">
    <property type="entry name" value="CHP02574_addiction_mod"/>
</dbReference>
<dbReference type="Pfam" id="PF00535">
    <property type="entry name" value="Glycos_transf_2"/>
    <property type="match status" value="1"/>
</dbReference>
<dbReference type="SUPFAM" id="SSF53448">
    <property type="entry name" value="Nucleotide-diphospho-sugar transferases"/>
    <property type="match status" value="1"/>
</dbReference>
<dbReference type="Gene3D" id="3.90.550.10">
    <property type="entry name" value="Spore Coat Polysaccharide Biosynthesis Protein SpsA, Chain A"/>
    <property type="match status" value="1"/>
</dbReference>
<dbReference type="AlphaFoldDB" id="A0A5B9QZ92"/>
<proteinExistence type="predicted"/>
<dbReference type="GO" id="GO:0016758">
    <property type="term" value="F:hexosyltransferase activity"/>
    <property type="evidence" value="ECO:0007669"/>
    <property type="project" value="UniProtKB-ARBA"/>
</dbReference>
<keyword evidence="2" id="KW-0808">Transferase</keyword>
<name>A0A5B9QZ92_9BACT</name>
<evidence type="ECO:0000313" key="2">
    <source>
        <dbReference type="EMBL" id="QEG42496.1"/>
    </source>
</evidence>
<gene>
    <name evidence="2" type="primary">wfgD</name>
    <name evidence="2" type="ORF">UC8_45350</name>
</gene>